<feature type="region of interest" description="Disordered" evidence="5">
    <location>
        <begin position="768"/>
        <end position="825"/>
    </location>
</feature>
<reference evidence="8" key="1">
    <citation type="submission" date="2021-01" db="EMBL/GenBank/DDBJ databases">
        <authorList>
            <person name="Corre E."/>
            <person name="Pelletier E."/>
            <person name="Niang G."/>
            <person name="Scheremetjew M."/>
            <person name="Finn R."/>
            <person name="Kale V."/>
            <person name="Holt S."/>
            <person name="Cochrane G."/>
            <person name="Meng A."/>
            <person name="Brown T."/>
            <person name="Cohen L."/>
        </authorList>
    </citation>
    <scope>NUCLEOTIDE SEQUENCE</scope>
    <source>
        <strain evidence="8">OF101</strain>
    </source>
</reference>
<proteinExistence type="predicted"/>
<dbReference type="Pfam" id="PF02891">
    <property type="entry name" value="zf-MIZ"/>
    <property type="match status" value="1"/>
</dbReference>
<dbReference type="InterPro" id="IPR036116">
    <property type="entry name" value="FN3_sf"/>
</dbReference>
<name>A0A7S1MGT3_ALECA</name>
<dbReference type="CDD" id="cd00063">
    <property type="entry name" value="FN3"/>
    <property type="match status" value="2"/>
</dbReference>
<dbReference type="GO" id="GO:0008270">
    <property type="term" value="F:zinc ion binding"/>
    <property type="evidence" value="ECO:0007669"/>
    <property type="project" value="UniProtKB-KW"/>
</dbReference>
<dbReference type="GO" id="GO:0061665">
    <property type="term" value="F:SUMO ligase activity"/>
    <property type="evidence" value="ECO:0007669"/>
    <property type="project" value="TreeGrafter"/>
</dbReference>
<protein>
    <submittedName>
        <fullName evidence="8">Uncharacterized protein</fullName>
    </submittedName>
</protein>
<feature type="compositionally biased region" description="Basic residues" evidence="5">
    <location>
        <begin position="803"/>
        <end position="812"/>
    </location>
</feature>
<dbReference type="GO" id="GO:0016925">
    <property type="term" value="P:protein sumoylation"/>
    <property type="evidence" value="ECO:0007669"/>
    <property type="project" value="TreeGrafter"/>
</dbReference>
<gene>
    <name evidence="8" type="ORF">ACAT0790_LOCUS22214</name>
</gene>
<feature type="domain" description="Fibronectin type-III" evidence="6">
    <location>
        <begin position="6"/>
        <end position="114"/>
    </location>
</feature>
<dbReference type="Gene3D" id="3.30.40.10">
    <property type="entry name" value="Zinc/RING finger domain, C3HC4 (zinc finger)"/>
    <property type="match status" value="1"/>
</dbReference>
<dbReference type="SMART" id="SM00060">
    <property type="entry name" value="FN3"/>
    <property type="match status" value="4"/>
</dbReference>
<sequence length="825" mass="90914">MAKPSAPARPEVTLAGPASLRISWVIAESDPEVTASTVKVRIAGSQRWQNYDHGAGRLVPKGGATVPAPTCEVTVDGLEEGIQYEAIVAVMNSEGWGDVSPASEPMHYGELKPREKPPAPAPPKLVPHGSGKLRCSWSIPRTCPPVEASQVQVTDMGKGVKMLVDASSGKLVPSGRTTFGPSRVEVTITGVQDGTEYAAAVCCRNAEGFGDYSIPSDSVALVDPNSLTSGMELVIHSGPTEVPTMEPLGDGQMKVRWLLPEDAKSTMVKLRRTGDNNWYLCGGTSIAAPATETVANGLEEGIEYEAMVAFLINGRWCNESPVSRPSFIGELKKPGLPDAPKEPRLFIVDANQCHMRVKWQLFTAVPPLTGIVVKFRPLGARAWQYVDATARELVEKETEPVPAPSTEVDVLGLRQGVRYEAAVAFRNKLGLGPSSQPSEIQCFGRPLPRLMKCTYCFADYDLGHAEYSRSPECFWCPPCRFRQMDPFNAVIEPYGLLMCHIPMRQTIAFSLDLPELKSWRKDDHDIFMRMVKLDTDNSAQVWPRKLSFEANGHEVFSIQEPEEGHVRRDVPKNIAPSLRPGMNTITIKIEDDYLPGYAMALVRTQARTALQISQDTPLIDEETARARFMTLLAPSWAAPALGDDDEEEITCIISSKLKLRCPLSFERVVIPVRGEQCMHLQSFGLGAYLESNMKMRALNNRWTCPVCGNALKPRDLRIDAYVERVLADTPPHVEEVLIMQDGSYRIIEEEGAEKASELREPEKATVAAEVRAEDGDVAEVPTTIDEDGRGEKRKLHASVPAHLTKRQRRRQRLLTVGQGSENDTD</sequence>
<accession>A0A7S1MGT3</accession>
<dbReference type="PANTHER" id="PTHR10782:SF4">
    <property type="entry name" value="TONALLI, ISOFORM E"/>
    <property type="match status" value="1"/>
</dbReference>
<organism evidence="8">
    <name type="scientific">Alexandrium catenella</name>
    <name type="common">Red tide dinoflagellate</name>
    <name type="synonym">Gonyaulax catenella</name>
    <dbReference type="NCBI Taxonomy" id="2925"/>
    <lineage>
        <taxon>Eukaryota</taxon>
        <taxon>Sar</taxon>
        <taxon>Alveolata</taxon>
        <taxon>Dinophyceae</taxon>
        <taxon>Gonyaulacales</taxon>
        <taxon>Pyrocystaceae</taxon>
        <taxon>Alexandrium</taxon>
    </lineage>
</organism>
<dbReference type="CDD" id="cd16650">
    <property type="entry name" value="SP-RING_PIAS-like"/>
    <property type="match status" value="1"/>
</dbReference>
<feature type="domain" description="SP-RING-type" evidence="7">
    <location>
        <begin position="644"/>
        <end position="731"/>
    </location>
</feature>
<keyword evidence="2 4" id="KW-0863">Zinc-finger</keyword>
<feature type="domain" description="Fibronectin type-III" evidence="6">
    <location>
        <begin position="339"/>
        <end position="446"/>
    </location>
</feature>
<dbReference type="Gene3D" id="2.60.40.10">
    <property type="entry name" value="Immunoglobulins"/>
    <property type="match status" value="3"/>
</dbReference>
<dbReference type="InterPro" id="IPR003961">
    <property type="entry name" value="FN3_dom"/>
</dbReference>
<evidence type="ECO:0000256" key="5">
    <source>
        <dbReference type="SAM" id="MobiDB-lite"/>
    </source>
</evidence>
<feature type="compositionally biased region" description="Basic and acidic residues" evidence="5">
    <location>
        <begin position="107"/>
        <end position="117"/>
    </location>
</feature>
<feature type="domain" description="Fibronectin type-III" evidence="6">
    <location>
        <begin position="119"/>
        <end position="225"/>
    </location>
</feature>
<dbReference type="GO" id="GO:0000785">
    <property type="term" value="C:chromatin"/>
    <property type="evidence" value="ECO:0007669"/>
    <property type="project" value="TreeGrafter"/>
</dbReference>
<evidence type="ECO:0000256" key="1">
    <source>
        <dbReference type="ARBA" id="ARBA00022723"/>
    </source>
</evidence>
<keyword evidence="1" id="KW-0479">Metal-binding</keyword>
<dbReference type="InterPro" id="IPR013083">
    <property type="entry name" value="Znf_RING/FYVE/PHD"/>
</dbReference>
<evidence type="ECO:0000256" key="3">
    <source>
        <dbReference type="ARBA" id="ARBA00022833"/>
    </source>
</evidence>
<evidence type="ECO:0000259" key="7">
    <source>
        <dbReference type="PROSITE" id="PS51044"/>
    </source>
</evidence>
<evidence type="ECO:0000256" key="2">
    <source>
        <dbReference type="ARBA" id="ARBA00022771"/>
    </source>
</evidence>
<dbReference type="InterPro" id="IPR004181">
    <property type="entry name" value="Znf_MIZ"/>
</dbReference>
<dbReference type="InterPro" id="IPR013783">
    <property type="entry name" value="Ig-like_fold"/>
</dbReference>
<keyword evidence="3" id="KW-0862">Zinc</keyword>
<evidence type="ECO:0000259" key="6">
    <source>
        <dbReference type="PROSITE" id="PS50853"/>
    </source>
</evidence>
<dbReference type="PANTHER" id="PTHR10782">
    <property type="entry name" value="ZINC FINGER MIZ DOMAIN-CONTAINING PROTEIN"/>
    <property type="match status" value="1"/>
</dbReference>
<dbReference type="PROSITE" id="PS50853">
    <property type="entry name" value="FN3"/>
    <property type="match status" value="3"/>
</dbReference>
<dbReference type="AlphaFoldDB" id="A0A7S1MGT3"/>
<dbReference type="Pfam" id="PF00041">
    <property type="entry name" value="fn3"/>
    <property type="match status" value="1"/>
</dbReference>
<dbReference type="PROSITE" id="PS51044">
    <property type="entry name" value="ZF_SP_RING"/>
    <property type="match status" value="1"/>
</dbReference>
<evidence type="ECO:0000256" key="4">
    <source>
        <dbReference type="PROSITE-ProRule" id="PRU00452"/>
    </source>
</evidence>
<evidence type="ECO:0000313" key="8">
    <source>
        <dbReference type="EMBL" id="CAD9131194.1"/>
    </source>
</evidence>
<dbReference type="SUPFAM" id="SSF49265">
    <property type="entry name" value="Fibronectin type III"/>
    <property type="match status" value="2"/>
</dbReference>
<feature type="region of interest" description="Disordered" evidence="5">
    <location>
        <begin position="102"/>
        <end position="128"/>
    </location>
</feature>
<dbReference type="EMBL" id="HBGE01036806">
    <property type="protein sequence ID" value="CAD9131194.1"/>
    <property type="molecule type" value="Transcribed_RNA"/>
</dbReference>